<gene>
    <name evidence="2" type="ORF">RLOC_00011831</name>
</gene>
<organism evidence="2 3">
    <name type="scientific">Lonchura striata</name>
    <name type="common">white-rumped munia</name>
    <dbReference type="NCBI Taxonomy" id="40157"/>
    <lineage>
        <taxon>Eukaryota</taxon>
        <taxon>Metazoa</taxon>
        <taxon>Chordata</taxon>
        <taxon>Craniata</taxon>
        <taxon>Vertebrata</taxon>
        <taxon>Euteleostomi</taxon>
        <taxon>Archelosauria</taxon>
        <taxon>Archosauria</taxon>
        <taxon>Dinosauria</taxon>
        <taxon>Saurischia</taxon>
        <taxon>Theropoda</taxon>
        <taxon>Coelurosauria</taxon>
        <taxon>Aves</taxon>
        <taxon>Neognathae</taxon>
        <taxon>Neoaves</taxon>
        <taxon>Telluraves</taxon>
        <taxon>Australaves</taxon>
        <taxon>Passeriformes</taxon>
        <taxon>Passeroidea</taxon>
        <taxon>Estrildidae</taxon>
        <taxon>Estrildinae</taxon>
        <taxon>Lonchura</taxon>
    </lineage>
</organism>
<evidence type="ECO:0000313" key="3">
    <source>
        <dbReference type="Proteomes" id="UP000197619"/>
    </source>
</evidence>
<sequence>MTCCEYLQRSPHYQERFFYYYSPSLQEFVQEGNSEGKSKNTSKAAHQKHQPPHKASSSIRNHSANKAGDTLRFLLLDTAQMVLKESDKTCHCLPNYPFLAIPLKPCIFNTKK</sequence>
<protein>
    <submittedName>
        <fullName evidence="2">Uncharacterized protein</fullName>
    </submittedName>
</protein>
<keyword evidence="3" id="KW-1185">Reference proteome</keyword>
<dbReference type="EMBL" id="MUZQ01000058">
    <property type="protein sequence ID" value="OWK60568.1"/>
    <property type="molecule type" value="Genomic_DNA"/>
</dbReference>
<evidence type="ECO:0000313" key="2">
    <source>
        <dbReference type="EMBL" id="OWK60568.1"/>
    </source>
</evidence>
<accession>A0A218V3U5</accession>
<feature type="compositionally biased region" description="Polar residues" evidence="1">
    <location>
        <begin position="55"/>
        <end position="64"/>
    </location>
</feature>
<feature type="compositionally biased region" description="Polar residues" evidence="1">
    <location>
        <begin position="31"/>
        <end position="44"/>
    </location>
</feature>
<dbReference type="AlphaFoldDB" id="A0A218V3U5"/>
<comment type="caution">
    <text evidence="2">The sequence shown here is derived from an EMBL/GenBank/DDBJ whole genome shotgun (WGS) entry which is preliminary data.</text>
</comment>
<proteinExistence type="predicted"/>
<reference evidence="2 3" key="1">
    <citation type="submission" date="2017-05" db="EMBL/GenBank/DDBJ databases">
        <title>Genome of assembly of the Bengalese finch, Lonchura striata domestica.</title>
        <authorList>
            <person name="Colquitt B.M."/>
            <person name="Brainard M.S."/>
        </authorList>
    </citation>
    <scope>NUCLEOTIDE SEQUENCE [LARGE SCALE GENOMIC DNA]</scope>
    <source>
        <strain evidence="2">White83orange57</strain>
    </source>
</reference>
<dbReference type="Proteomes" id="UP000197619">
    <property type="component" value="Unassembled WGS sequence"/>
</dbReference>
<evidence type="ECO:0000256" key="1">
    <source>
        <dbReference type="SAM" id="MobiDB-lite"/>
    </source>
</evidence>
<feature type="region of interest" description="Disordered" evidence="1">
    <location>
        <begin position="31"/>
        <end position="64"/>
    </location>
</feature>
<name>A0A218V3U5_9PASE</name>